<dbReference type="Proteomes" id="UP000279911">
    <property type="component" value="Unassembled WGS sequence"/>
</dbReference>
<dbReference type="InterPro" id="IPR035255">
    <property type="entry name" value="DUF5348"/>
</dbReference>
<name>A0A3R9ESX6_9BACI</name>
<gene>
    <name evidence="2" type="ORF">EJA10_22945</name>
</gene>
<dbReference type="OrthoDB" id="1684344at2"/>
<feature type="domain" description="DUF5348" evidence="1">
    <location>
        <begin position="76"/>
        <end position="128"/>
    </location>
</feature>
<reference evidence="3" key="1">
    <citation type="submission" date="2018-12" db="EMBL/GenBank/DDBJ databases">
        <title>Bacillus chawlae sp. nov., Bacillus glennii sp. nov., and Bacillus saganii sp. nov. Isolated from the Vehicle Assembly Building at Kennedy Space Center where the Viking Spacecraft were Assembled.</title>
        <authorList>
            <person name="Seuylemezian A."/>
            <person name="Vaishampayan P."/>
        </authorList>
    </citation>
    <scope>NUCLEOTIDE SEQUENCE [LARGE SCALE GENOMIC DNA]</scope>
    <source>
        <strain evidence="3">DSM 13966</strain>
    </source>
</reference>
<dbReference type="Gene3D" id="2.40.10.390">
    <property type="match status" value="1"/>
</dbReference>
<dbReference type="Pfam" id="PF17295">
    <property type="entry name" value="DUF5348"/>
    <property type="match status" value="1"/>
</dbReference>
<dbReference type="AlphaFoldDB" id="A0A3R9ESX6"/>
<evidence type="ECO:0000313" key="2">
    <source>
        <dbReference type="EMBL" id="RSD20617.1"/>
    </source>
</evidence>
<dbReference type="RefSeq" id="WP_125482334.1">
    <property type="nucleotide sequence ID" value="NZ_RSFW01000040.1"/>
</dbReference>
<protein>
    <recommendedName>
        <fullName evidence="1">DUF5348 domain-containing protein</fullName>
    </recommendedName>
</protein>
<dbReference type="EMBL" id="RSFW01000040">
    <property type="protein sequence ID" value="RSD20617.1"/>
    <property type="molecule type" value="Genomic_DNA"/>
</dbReference>
<accession>A0A3R9ESX6</accession>
<evidence type="ECO:0000259" key="1">
    <source>
        <dbReference type="Pfam" id="PF17295"/>
    </source>
</evidence>
<evidence type="ECO:0000313" key="3">
    <source>
        <dbReference type="Proteomes" id="UP000279911"/>
    </source>
</evidence>
<organism evidence="2 3">
    <name type="scientific">Mesobacillus subterraneus</name>
    <dbReference type="NCBI Taxonomy" id="285983"/>
    <lineage>
        <taxon>Bacteria</taxon>
        <taxon>Bacillati</taxon>
        <taxon>Bacillota</taxon>
        <taxon>Bacilli</taxon>
        <taxon>Bacillales</taxon>
        <taxon>Bacillaceae</taxon>
        <taxon>Mesobacillus</taxon>
    </lineage>
</organism>
<proteinExistence type="predicted"/>
<sequence length="140" mass="16831">MELKVAKRYLGEITSDARRYFKDDYSQYFIHDLEYHSENSEEKFESLLIKQAIAYLEQIHFLVETLEKPIRATGRIYHNENGRYEIQGTNIEFTCGNRFEIWDDDREMFVRTKMLHSGRRYYAVGFGRDEDITGKLVRVR</sequence>
<comment type="caution">
    <text evidence="2">The sequence shown here is derived from an EMBL/GenBank/DDBJ whole genome shotgun (WGS) entry which is preliminary data.</text>
</comment>